<dbReference type="OrthoDB" id="5977230at2759"/>
<protein>
    <submittedName>
        <fullName evidence="1">Uncharacterized protein</fullName>
    </submittedName>
</protein>
<sequence length="60" mass="6331">MPESDQTTTLPGYGTCQTRIHTATVLKNVSGTLQPVNIKTAAYCECKAQVGSPVYGIVMG</sequence>
<dbReference type="EMBL" id="JPKZ01000398">
    <property type="protein sequence ID" value="KHN87601.1"/>
    <property type="molecule type" value="Genomic_DNA"/>
</dbReference>
<evidence type="ECO:0000313" key="2">
    <source>
        <dbReference type="Proteomes" id="UP000031036"/>
    </source>
</evidence>
<organism evidence="1 2">
    <name type="scientific">Toxocara canis</name>
    <name type="common">Canine roundworm</name>
    <dbReference type="NCBI Taxonomy" id="6265"/>
    <lineage>
        <taxon>Eukaryota</taxon>
        <taxon>Metazoa</taxon>
        <taxon>Ecdysozoa</taxon>
        <taxon>Nematoda</taxon>
        <taxon>Chromadorea</taxon>
        <taxon>Rhabditida</taxon>
        <taxon>Spirurina</taxon>
        <taxon>Ascaridomorpha</taxon>
        <taxon>Ascaridoidea</taxon>
        <taxon>Toxocaridae</taxon>
        <taxon>Toxocara</taxon>
    </lineage>
</organism>
<reference evidence="1 2" key="1">
    <citation type="submission" date="2014-11" db="EMBL/GenBank/DDBJ databases">
        <title>Genetic blueprint of the zoonotic pathogen Toxocara canis.</title>
        <authorList>
            <person name="Zhu X.-Q."/>
            <person name="Korhonen P.K."/>
            <person name="Cai H."/>
            <person name="Young N.D."/>
            <person name="Nejsum P."/>
            <person name="von Samson-Himmelstjerna G."/>
            <person name="Boag P.R."/>
            <person name="Tan P."/>
            <person name="Li Q."/>
            <person name="Min J."/>
            <person name="Yang Y."/>
            <person name="Wang X."/>
            <person name="Fang X."/>
            <person name="Hall R.S."/>
            <person name="Hofmann A."/>
            <person name="Sternberg P.W."/>
            <person name="Jex A.R."/>
            <person name="Gasser R.B."/>
        </authorList>
    </citation>
    <scope>NUCLEOTIDE SEQUENCE [LARGE SCALE GENOMIC DNA]</scope>
    <source>
        <strain evidence="1">PN_DK_2014</strain>
    </source>
</reference>
<proteinExistence type="predicted"/>
<evidence type="ECO:0000313" key="1">
    <source>
        <dbReference type="EMBL" id="KHN87601.1"/>
    </source>
</evidence>
<comment type="caution">
    <text evidence="1">The sequence shown here is derived from an EMBL/GenBank/DDBJ whole genome shotgun (WGS) entry which is preliminary data.</text>
</comment>
<dbReference type="AlphaFoldDB" id="A0A0B2VVP0"/>
<name>A0A0B2VVP0_TOXCA</name>
<accession>A0A0B2VVP0</accession>
<dbReference type="Proteomes" id="UP000031036">
    <property type="component" value="Unassembled WGS sequence"/>
</dbReference>
<gene>
    <name evidence="1" type="ORF">Tcan_05255</name>
</gene>
<keyword evidence="2" id="KW-1185">Reference proteome</keyword>